<reference evidence="2" key="4">
    <citation type="journal article" date="2019" name="Int. J. Syst. Evol. Microbiol.">
        <title>Streptococcus chenjunshii sp. nov. isolated from feces of Tibetan antelopes.</title>
        <authorList>
            <person name="Tian Z."/>
            <person name="Lu S."/>
            <person name="Jin D."/>
            <person name="Yang J."/>
            <person name="Pu J."/>
            <person name="Lai X.H."/>
            <person name="Bai X.N."/>
            <person name="Wu X.M."/>
            <person name="Li J."/>
            <person name="Wang S."/>
            <person name="Xu J."/>
        </authorList>
    </citation>
    <scope>NUCLEOTIDE SEQUENCE</scope>
    <source>
        <strain evidence="2">Z15</strain>
    </source>
</reference>
<accession>A0A372KK77</accession>
<dbReference type="KEGG" id="schj:DDV21_001065"/>
<accession>A0A346N9R6</accession>
<evidence type="ECO:0000313" key="6">
    <source>
        <dbReference type="Proteomes" id="UP000262901"/>
    </source>
</evidence>
<dbReference type="EMBL" id="CP031733">
    <property type="protein sequence ID" value="AXQ77761.1"/>
    <property type="molecule type" value="Genomic_DNA"/>
</dbReference>
<dbReference type="EMBL" id="QVQZ01000021">
    <property type="protein sequence ID" value="RFU52711.1"/>
    <property type="molecule type" value="Genomic_DNA"/>
</dbReference>
<evidence type="ECO:0000313" key="2">
    <source>
        <dbReference type="EMBL" id="AXQ77761.1"/>
    </source>
</evidence>
<dbReference type="OrthoDB" id="2223962at2"/>
<reference evidence="5" key="3">
    <citation type="submission" date="2018-08" db="EMBL/GenBank/DDBJ databases">
        <title>Streptococcus chenjunshii sp. nov., isolated from stools sample of the Tibetan antelope in the Qinghai-Tibet plateau, China.</title>
        <authorList>
            <person name="Tian Z."/>
        </authorList>
    </citation>
    <scope>NUCLEOTIDE SEQUENCE [LARGE SCALE GENOMIC DNA]</scope>
    <source>
        <strain evidence="5">Z15</strain>
    </source>
</reference>
<dbReference type="AlphaFoldDB" id="A0A372KK77"/>
<protein>
    <submittedName>
        <fullName evidence="4">Uncharacterized protein</fullName>
    </submittedName>
</protein>
<dbReference type="RefSeq" id="WP_116878621.1">
    <property type="nucleotide sequence ID" value="NZ_CP031733.1"/>
</dbReference>
<evidence type="ECO:0000313" key="4">
    <source>
        <dbReference type="EMBL" id="RFU52711.1"/>
    </source>
</evidence>
<feature type="coiled-coil region" evidence="1">
    <location>
        <begin position="107"/>
        <end position="134"/>
    </location>
</feature>
<dbReference type="EMBL" id="QVQY01000025">
    <property type="protein sequence ID" value="RFU50483.1"/>
    <property type="molecule type" value="Genomic_DNA"/>
</dbReference>
<dbReference type="Proteomes" id="UP000246115">
    <property type="component" value="Chromosome"/>
</dbReference>
<dbReference type="Proteomes" id="UP000262901">
    <property type="component" value="Unassembled WGS sequence"/>
</dbReference>
<evidence type="ECO:0000313" key="3">
    <source>
        <dbReference type="EMBL" id="RFU50483.1"/>
    </source>
</evidence>
<keyword evidence="7" id="KW-1185">Reference proteome</keyword>
<name>A0A372KK77_9STRE</name>
<evidence type="ECO:0000256" key="1">
    <source>
        <dbReference type="SAM" id="Coils"/>
    </source>
</evidence>
<sequence length="181" mass="20520">MIGDYSIMDLATFLTVIIALAGVIGGILKNSRDTQAILREFTAQTKEHGGLQEKISSEGQAITTRTESIKGDTKYLKEAMLEEKWARKSLYQNTSRAKEILETIDIMEEVVHQNAALNAEVANLKVKNHELNRKQDDKSSNLLSAISRFEQKLGEFEMYGESEEIRSILKHIRNELSEYID</sequence>
<reference evidence="3 7" key="1">
    <citation type="submission" date="2018-08" db="EMBL/GenBank/DDBJ databases">
        <title>Draft genome of Streptococcus sp .nov. Z2.</title>
        <authorList>
            <person name="Tian Z."/>
        </authorList>
    </citation>
    <scope>NUCLEOTIDE SEQUENCE [LARGE SCALE GENOMIC DNA]</scope>
    <source>
        <strain evidence="3 7">Z2</strain>
    </source>
</reference>
<keyword evidence="1" id="KW-0175">Coiled coil</keyword>
<evidence type="ECO:0000313" key="7">
    <source>
        <dbReference type="Proteomes" id="UP000264056"/>
    </source>
</evidence>
<organism evidence="4 6">
    <name type="scientific">Streptococcus chenjunshii</name>
    <dbReference type="NCBI Taxonomy" id="2173853"/>
    <lineage>
        <taxon>Bacteria</taxon>
        <taxon>Bacillati</taxon>
        <taxon>Bacillota</taxon>
        <taxon>Bacilli</taxon>
        <taxon>Lactobacillales</taxon>
        <taxon>Streptococcaceae</taxon>
        <taxon>Streptococcus</taxon>
    </lineage>
</organism>
<gene>
    <name evidence="2" type="ORF">DDV21_001065</name>
    <name evidence="3" type="ORF">DDV22_08400</name>
    <name evidence="4" type="ORF">DDV23_08240</name>
</gene>
<dbReference type="Proteomes" id="UP000264056">
    <property type="component" value="Unassembled WGS sequence"/>
</dbReference>
<evidence type="ECO:0000313" key="5">
    <source>
        <dbReference type="Proteomes" id="UP000246115"/>
    </source>
</evidence>
<reference evidence="4 6" key="2">
    <citation type="submission" date="2018-08" db="EMBL/GenBank/DDBJ databases">
        <title>Draft genome of Streptococcus sp. nov. Z1.</title>
        <authorList>
            <person name="Tian Z."/>
        </authorList>
    </citation>
    <scope>NUCLEOTIDE SEQUENCE [LARGE SCALE GENOMIC DNA]</scope>
    <source>
        <strain evidence="4">Z1</strain>
        <strain evidence="6">Z1(2018)</strain>
    </source>
</reference>
<proteinExistence type="predicted"/>